<dbReference type="AlphaFoldDB" id="A0AAX4P698"/>
<dbReference type="Gene3D" id="3.40.50.720">
    <property type="entry name" value="NAD(P)-binding Rossmann-like Domain"/>
    <property type="match status" value="1"/>
</dbReference>
<feature type="domain" description="NAD-dependent epimerase/dehydratase" evidence="3">
    <location>
        <begin position="80"/>
        <end position="330"/>
    </location>
</feature>
<gene>
    <name evidence="4" type="ORF">HKI87_04g28290</name>
</gene>
<dbReference type="EMBL" id="CP151504">
    <property type="protein sequence ID" value="WZN61294.1"/>
    <property type="molecule type" value="Genomic_DNA"/>
</dbReference>
<keyword evidence="5" id="KW-1185">Reference proteome</keyword>
<evidence type="ECO:0000313" key="4">
    <source>
        <dbReference type="EMBL" id="WZN61294.1"/>
    </source>
</evidence>
<evidence type="ECO:0000256" key="2">
    <source>
        <dbReference type="ARBA" id="ARBA00023027"/>
    </source>
</evidence>
<proteinExistence type="inferred from homology"/>
<dbReference type="InterPro" id="IPR001509">
    <property type="entry name" value="Epimerase_deHydtase"/>
</dbReference>
<organism evidence="4 5">
    <name type="scientific">Chloropicon roscoffensis</name>
    <dbReference type="NCBI Taxonomy" id="1461544"/>
    <lineage>
        <taxon>Eukaryota</taxon>
        <taxon>Viridiplantae</taxon>
        <taxon>Chlorophyta</taxon>
        <taxon>Chloropicophyceae</taxon>
        <taxon>Chloropicales</taxon>
        <taxon>Chloropicaceae</taxon>
        <taxon>Chloropicon</taxon>
    </lineage>
</organism>
<dbReference type="Pfam" id="PF01370">
    <property type="entry name" value="Epimerase"/>
    <property type="match status" value="1"/>
</dbReference>
<dbReference type="SUPFAM" id="SSF51735">
    <property type="entry name" value="NAD(P)-binding Rossmann-fold domains"/>
    <property type="match status" value="1"/>
</dbReference>
<reference evidence="4 5" key="1">
    <citation type="submission" date="2024-03" db="EMBL/GenBank/DDBJ databases">
        <title>Complete genome sequence of the green alga Chloropicon roscoffensis RCC1871.</title>
        <authorList>
            <person name="Lemieux C."/>
            <person name="Pombert J.-F."/>
            <person name="Otis C."/>
            <person name="Turmel M."/>
        </authorList>
    </citation>
    <scope>NUCLEOTIDE SEQUENCE [LARGE SCALE GENOMIC DNA]</scope>
    <source>
        <strain evidence="4 5">RCC1871</strain>
    </source>
</reference>
<comment type="similarity">
    <text evidence="1">Belongs to the NAD(P)-dependent epimerase/dehydratase family.</text>
</comment>
<name>A0AAX4P698_9CHLO</name>
<dbReference type="PRINTS" id="PR01713">
    <property type="entry name" value="NUCEPIMERASE"/>
</dbReference>
<dbReference type="InterPro" id="IPR036291">
    <property type="entry name" value="NAD(P)-bd_dom_sf"/>
</dbReference>
<evidence type="ECO:0000256" key="1">
    <source>
        <dbReference type="ARBA" id="ARBA00007637"/>
    </source>
</evidence>
<dbReference type="Proteomes" id="UP001472866">
    <property type="component" value="Chromosome 04"/>
</dbReference>
<accession>A0AAX4P698</accession>
<dbReference type="PANTHER" id="PTHR43574">
    <property type="entry name" value="EPIMERASE-RELATED"/>
    <property type="match status" value="1"/>
</dbReference>
<protein>
    <submittedName>
        <fullName evidence="4">UDP-glucuronate 4-epimerase</fullName>
    </submittedName>
</protein>
<evidence type="ECO:0000259" key="3">
    <source>
        <dbReference type="Pfam" id="PF01370"/>
    </source>
</evidence>
<sequence>MRGGRPSASAGKSPSFKLLLLVVLSVAGLVLLLRSAVASSGGAAGPPSQRATGPSSYKRVLDLDRARASCGAADPTKHVVFLTGTGGFVGFHTARELRRQGHGVLGLDNFNDYYSTKLKRDRQHILEKEGVYTVEGDIADGDFVAEVLRACPFTHVLHLAAQAGVRYAAKNPLAYVHSNLLGFVTLLEAVKAMDEMLPVVYASSSSVYGLNDKVPFSEQDRVDRPASLYAATKKSNEMIAHTYYNIYGMSLTGLRFFTVYGPYGRPDMAYFFFTQRILSGEEIQVFKGPNGEQVQRDFTYIDDIVDGVIGALETSPKSTKEEAEYRVFNLGNTNPEPVTALVQNLEDILGKKGNTRVVPMPATGDVLATHANVSAAYEAFGYQPKTDLRTGLKKFVDWYAEYYGVSLPK</sequence>
<evidence type="ECO:0000313" key="5">
    <source>
        <dbReference type="Proteomes" id="UP001472866"/>
    </source>
</evidence>
<keyword evidence="2" id="KW-0520">NAD</keyword>